<gene>
    <name evidence="1" type="ORF">NDU88_010187</name>
</gene>
<name>A0AAV7QZQ3_PLEWA</name>
<organism evidence="1 2">
    <name type="scientific">Pleurodeles waltl</name>
    <name type="common">Iberian ribbed newt</name>
    <dbReference type="NCBI Taxonomy" id="8319"/>
    <lineage>
        <taxon>Eukaryota</taxon>
        <taxon>Metazoa</taxon>
        <taxon>Chordata</taxon>
        <taxon>Craniata</taxon>
        <taxon>Vertebrata</taxon>
        <taxon>Euteleostomi</taxon>
        <taxon>Amphibia</taxon>
        <taxon>Batrachia</taxon>
        <taxon>Caudata</taxon>
        <taxon>Salamandroidea</taxon>
        <taxon>Salamandridae</taxon>
        <taxon>Pleurodelinae</taxon>
        <taxon>Pleurodeles</taxon>
    </lineage>
</organism>
<dbReference type="AlphaFoldDB" id="A0AAV7QZQ3"/>
<reference evidence="1" key="1">
    <citation type="journal article" date="2022" name="bioRxiv">
        <title>Sequencing and chromosome-scale assembly of the giantPleurodeles waltlgenome.</title>
        <authorList>
            <person name="Brown T."/>
            <person name="Elewa A."/>
            <person name="Iarovenko S."/>
            <person name="Subramanian E."/>
            <person name="Araus A.J."/>
            <person name="Petzold A."/>
            <person name="Susuki M."/>
            <person name="Suzuki K.-i.T."/>
            <person name="Hayashi T."/>
            <person name="Toyoda A."/>
            <person name="Oliveira C."/>
            <person name="Osipova E."/>
            <person name="Leigh N.D."/>
            <person name="Simon A."/>
            <person name="Yun M.H."/>
        </authorList>
    </citation>
    <scope>NUCLEOTIDE SEQUENCE</scope>
    <source>
        <strain evidence="1">20211129_DDA</strain>
        <tissue evidence="1">Liver</tissue>
    </source>
</reference>
<keyword evidence="2" id="KW-1185">Reference proteome</keyword>
<dbReference type="EMBL" id="JANPWB010000010">
    <property type="protein sequence ID" value="KAJ1143885.1"/>
    <property type="molecule type" value="Genomic_DNA"/>
</dbReference>
<evidence type="ECO:0000313" key="2">
    <source>
        <dbReference type="Proteomes" id="UP001066276"/>
    </source>
</evidence>
<comment type="caution">
    <text evidence="1">The sequence shown here is derived from an EMBL/GenBank/DDBJ whole genome shotgun (WGS) entry which is preliminary data.</text>
</comment>
<dbReference type="Proteomes" id="UP001066276">
    <property type="component" value="Chromosome 6"/>
</dbReference>
<accession>A0AAV7QZQ3</accession>
<proteinExistence type="predicted"/>
<sequence>MTGGKGARNTHLTKLEKYTLLKDPAATAGAQKLQPSMEQLPLEEEHLMLHDNMEAMHGVCASLEIKIDSVSTEVMLVRADLCHMGAKRTEVEDSITILKANNVTLKTQVSELCAFTKALEDRAADFEG</sequence>
<protein>
    <submittedName>
        <fullName evidence="1">Uncharacterized protein</fullName>
    </submittedName>
</protein>
<evidence type="ECO:0000313" key="1">
    <source>
        <dbReference type="EMBL" id="KAJ1143885.1"/>
    </source>
</evidence>